<accession>A0A2T0WID4</accession>
<organism evidence="5 6">
    <name type="scientific">Donghicola tyrosinivorans</name>
    <dbReference type="NCBI Taxonomy" id="1652492"/>
    <lineage>
        <taxon>Bacteria</taxon>
        <taxon>Pseudomonadati</taxon>
        <taxon>Pseudomonadota</taxon>
        <taxon>Alphaproteobacteria</taxon>
        <taxon>Rhodobacterales</taxon>
        <taxon>Roseobacteraceae</taxon>
        <taxon>Donghicola</taxon>
    </lineage>
</organism>
<dbReference type="Gene3D" id="2.40.50.180">
    <property type="entry name" value="CheA-289, Domain 4"/>
    <property type="match status" value="1"/>
</dbReference>
<keyword evidence="6" id="KW-1185">Reference proteome</keyword>
<keyword evidence="3" id="KW-0963">Cytoplasm</keyword>
<dbReference type="Pfam" id="PF01584">
    <property type="entry name" value="CheW"/>
    <property type="match status" value="1"/>
</dbReference>
<proteinExistence type="predicted"/>
<name>A0A2T0WID4_9RHOB</name>
<dbReference type="GO" id="GO:0007165">
    <property type="term" value="P:signal transduction"/>
    <property type="evidence" value="ECO:0007669"/>
    <property type="project" value="InterPro"/>
</dbReference>
<dbReference type="PANTHER" id="PTHR22617:SF45">
    <property type="entry name" value="CHEMOTAXIS PROTEIN CHEW"/>
    <property type="match status" value="1"/>
</dbReference>
<protein>
    <recommendedName>
        <fullName evidence="2">Chemotaxis protein CheW</fullName>
    </recommendedName>
</protein>
<dbReference type="InterPro" id="IPR036061">
    <property type="entry name" value="CheW-like_dom_sf"/>
</dbReference>
<dbReference type="EMBL" id="PVTQ01000012">
    <property type="protein sequence ID" value="PRY86457.1"/>
    <property type="molecule type" value="Genomic_DNA"/>
</dbReference>
<dbReference type="InterPro" id="IPR002545">
    <property type="entry name" value="CheW-lke_dom"/>
</dbReference>
<dbReference type="InterPro" id="IPR039315">
    <property type="entry name" value="CheW"/>
</dbReference>
<feature type="domain" description="CheW-like" evidence="4">
    <location>
        <begin position="28"/>
        <end position="168"/>
    </location>
</feature>
<dbReference type="SMART" id="SM00260">
    <property type="entry name" value="CheW"/>
    <property type="match status" value="1"/>
</dbReference>
<sequence>MDQQTTQQIADAKRAAEEGGVAGADSIDSMYLTFAVGSEDYGLTIGMVTEIVGMQRIMVVPDVPDYIKGVINLRGKVIPLMDVRLRFNMAERPYDDRTVVIVLEVNDAPMGLIVDRVREVIDIPDANIDSAHNFGGADSRSVVSGLGRIEERVVILLDVPVLVSDMDVIAPQALRN</sequence>
<dbReference type="PROSITE" id="PS50851">
    <property type="entry name" value="CHEW"/>
    <property type="match status" value="1"/>
</dbReference>
<dbReference type="GO" id="GO:0006935">
    <property type="term" value="P:chemotaxis"/>
    <property type="evidence" value="ECO:0007669"/>
    <property type="project" value="InterPro"/>
</dbReference>
<dbReference type="AlphaFoldDB" id="A0A2T0WID4"/>
<comment type="subcellular location">
    <subcellularLocation>
        <location evidence="1">Cytoplasm</location>
    </subcellularLocation>
</comment>
<evidence type="ECO:0000256" key="3">
    <source>
        <dbReference type="ARBA" id="ARBA00022490"/>
    </source>
</evidence>
<comment type="caution">
    <text evidence="5">The sequence shown here is derived from an EMBL/GenBank/DDBJ whole genome shotgun (WGS) entry which is preliminary data.</text>
</comment>
<reference evidence="5 6" key="1">
    <citation type="submission" date="2018-03" db="EMBL/GenBank/DDBJ databases">
        <title>Genomic Encyclopedia of Archaeal and Bacterial Type Strains, Phase II (KMG-II): from individual species to whole genera.</title>
        <authorList>
            <person name="Goeker M."/>
        </authorList>
    </citation>
    <scope>NUCLEOTIDE SEQUENCE [LARGE SCALE GENOMIC DNA]</scope>
    <source>
        <strain evidence="5 6">DSM 100212</strain>
    </source>
</reference>
<dbReference type="GO" id="GO:0005829">
    <property type="term" value="C:cytosol"/>
    <property type="evidence" value="ECO:0007669"/>
    <property type="project" value="TreeGrafter"/>
</dbReference>
<dbReference type="OrthoDB" id="9794382at2"/>
<evidence type="ECO:0000256" key="1">
    <source>
        <dbReference type="ARBA" id="ARBA00004496"/>
    </source>
</evidence>
<evidence type="ECO:0000313" key="6">
    <source>
        <dbReference type="Proteomes" id="UP000238392"/>
    </source>
</evidence>
<gene>
    <name evidence="5" type="ORF">CLV74_11296</name>
</gene>
<dbReference type="Gene3D" id="2.30.30.40">
    <property type="entry name" value="SH3 Domains"/>
    <property type="match status" value="1"/>
</dbReference>
<evidence type="ECO:0000256" key="2">
    <source>
        <dbReference type="ARBA" id="ARBA00021483"/>
    </source>
</evidence>
<dbReference type="Proteomes" id="UP000238392">
    <property type="component" value="Unassembled WGS sequence"/>
</dbReference>
<evidence type="ECO:0000259" key="4">
    <source>
        <dbReference type="PROSITE" id="PS50851"/>
    </source>
</evidence>
<dbReference type="RefSeq" id="WP_106266715.1">
    <property type="nucleotide sequence ID" value="NZ_PVTQ01000012.1"/>
</dbReference>
<dbReference type="SUPFAM" id="SSF50341">
    <property type="entry name" value="CheW-like"/>
    <property type="match status" value="1"/>
</dbReference>
<evidence type="ECO:0000313" key="5">
    <source>
        <dbReference type="EMBL" id="PRY86457.1"/>
    </source>
</evidence>
<dbReference type="PANTHER" id="PTHR22617">
    <property type="entry name" value="CHEMOTAXIS SENSOR HISTIDINE KINASE-RELATED"/>
    <property type="match status" value="1"/>
</dbReference>